<accession>A0A402DRC5</accession>
<dbReference type="Pfam" id="PF21790">
    <property type="entry name" value="OGG"/>
    <property type="match status" value="1"/>
</dbReference>
<evidence type="ECO:0000313" key="1">
    <source>
        <dbReference type="EMBL" id="GCE76700.1"/>
    </source>
</evidence>
<dbReference type="Proteomes" id="UP000289954">
    <property type="component" value="Unassembled WGS sequence"/>
</dbReference>
<dbReference type="RefSeq" id="WP_130781301.1">
    <property type="nucleotide sequence ID" value="NZ_BIMR01000123.1"/>
</dbReference>
<dbReference type="EMBL" id="BIMR01000123">
    <property type="protein sequence ID" value="GCE76700.1"/>
    <property type="molecule type" value="Genomic_DNA"/>
</dbReference>
<dbReference type="AlphaFoldDB" id="A0A402DRC5"/>
<dbReference type="InterPro" id="IPR048868">
    <property type="entry name" value="OGG-like_put"/>
</dbReference>
<evidence type="ECO:0000313" key="2">
    <source>
        <dbReference type="Proteomes" id="UP000289954"/>
    </source>
</evidence>
<gene>
    <name evidence="1" type="ORF">CBZ_17560</name>
</gene>
<proteinExistence type="predicted"/>
<protein>
    <submittedName>
        <fullName evidence="1">Uncharacterized protein</fullName>
    </submittedName>
</protein>
<sequence>MTTVPVSLHALLTAPFEPPPPVAWQRDRWRAWADRMGDGFVVPEAFGEQVERADVAAVVDDELDRGRTGAAFVAAMVWALGDAGDGAYRTASVLGGRRRPTVVDPDVVRTLDESARTVRDAGPAAVPTAHRAVRARGLHGLVAVTTTTWLHFASARRDPYGPHAAPVLDDTVRGWLASHADLHLHDGRTGDYVQYTDRLLRWGRPFGRTPVQVESAVRALVATTCPG</sequence>
<comment type="caution">
    <text evidence="1">The sequence shown here is derived from an EMBL/GenBank/DDBJ whole genome shotgun (WGS) entry which is preliminary data.</text>
</comment>
<organism evidence="1 2">
    <name type="scientific">Cellulomonas biazotea</name>
    <dbReference type="NCBI Taxonomy" id="1709"/>
    <lineage>
        <taxon>Bacteria</taxon>
        <taxon>Bacillati</taxon>
        <taxon>Actinomycetota</taxon>
        <taxon>Actinomycetes</taxon>
        <taxon>Micrococcales</taxon>
        <taxon>Cellulomonadaceae</taxon>
        <taxon>Cellulomonas</taxon>
    </lineage>
</organism>
<reference evidence="1 2" key="1">
    <citation type="submission" date="2019-01" db="EMBL/GenBank/DDBJ databases">
        <title>Draft genome sequence of Cellulomonas takizawaensis strain TKZ-21.</title>
        <authorList>
            <person name="Yamamura H."/>
            <person name="Hayashi T."/>
            <person name="Hamada M."/>
            <person name="Serisawa Y."/>
            <person name="Matsuyama K."/>
            <person name="Nakagawa Y."/>
            <person name="Otoguro M."/>
            <person name="Yanagida F."/>
            <person name="Hayakawa M."/>
        </authorList>
    </citation>
    <scope>NUCLEOTIDE SEQUENCE [LARGE SCALE GENOMIC DNA]</scope>
    <source>
        <strain evidence="1 2">NBRC12680</strain>
    </source>
</reference>
<dbReference type="OrthoDB" id="4077754at2"/>
<name>A0A402DRC5_9CELL</name>
<keyword evidence="2" id="KW-1185">Reference proteome</keyword>